<organism evidence="2 3">
    <name type="scientific">Prorocentrum cordatum</name>
    <dbReference type="NCBI Taxonomy" id="2364126"/>
    <lineage>
        <taxon>Eukaryota</taxon>
        <taxon>Sar</taxon>
        <taxon>Alveolata</taxon>
        <taxon>Dinophyceae</taxon>
        <taxon>Prorocentrales</taxon>
        <taxon>Prorocentraceae</taxon>
        <taxon>Prorocentrum</taxon>
    </lineage>
</organism>
<protein>
    <submittedName>
        <fullName evidence="2">Uncharacterized protein</fullName>
    </submittedName>
</protein>
<feature type="compositionally biased region" description="Polar residues" evidence="1">
    <location>
        <begin position="112"/>
        <end position="121"/>
    </location>
</feature>
<dbReference type="Proteomes" id="UP001189429">
    <property type="component" value="Unassembled WGS sequence"/>
</dbReference>
<feature type="non-terminal residue" evidence="2">
    <location>
        <position position="1"/>
    </location>
</feature>
<evidence type="ECO:0000313" key="2">
    <source>
        <dbReference type="EMBL" id="CAK0796293.1"/>
    </source>
</evidence>
<proteinExistence type="predicted"/>
<dbReference type="EMBL" id="CAUYUJ010001513">
    <property type="protein sequence ID" value="CAK0796293.1"/>
    <property type="molecule type" value="Genomic_DNA"/>
</dbReference>
<sequence>GARADDLQALRAKLAAPWKPQDRVKALDNRVKEYEYKHGNLSRRLQGGPVQGDAELAILNKAVQDGEEQLQIQSSEVPTVELIKSGARDFIDYALTEVDRIVKVDNAGSVTSFDWKSQGHSQDVPALRRSQARPA</sequence>
<keyword evidence="3" id="KW-1185">Reference proteome</keyword>
<evidence type="ECO:0000256" key="1">
    <source>
        <dbReference type="SAM" id="MobiDB-lite"/>
    </source>
</evidence>
<name>A0ABN9PW24_9DINO</name>
<comment type="caution">
    <text evidence="2">The sequence shown here is derived from an EMBL/GenBank/DDBJ whole genome shotgun (WGS) entry which is preliminary data.</text>
</comment>
<accession>A0ABN9PW24</accession>
<evidence type="ECO:0000313" key="3">
    <source>
        <dbReference type="Proteomes" id="UP001189429"/>
    </source>
</evidence>
<feature type="region of interest" description="Disordered" evidence="1">
    <location>
        <begin position="112"/>
        <end position="135"/>
    </location>
</feature>
<reference evidence="2" key="1">
    <citation type="submission" date="2023-10" db="EMBL/GenBank/DDBJ databases">
        <authorList>
            <person name="Chen Y."/>
            <person name="Shah S."/>
            <person name="Dougan E. K."/>
            <person name="Thang M."/>
            <person name="Chan C."/>
        </authorList>
    </citation>
    <scope>NUCLEOTIDE SEQUENCE [LARGE SCALE GENOMIC DNA]</scope>
</reference>
<gene>
    <name evidence="2" type="ORF">PCOR1329_LOCUS5709</name>
</gene>